<keyword evidence="4" id="KW-1185">Reference proteome</keyword>
<feature type="compositionally biased region" description="Low complexity" evidence="1">
    <location>
        <begin position="85"/>
        <end position="98"/>
    </location>
</feature>
<dbReference type="InParanoid" id="E9GTG5"/>
<organism evidence="3 4">
    <name type="scientific">Daphnia pulex</name>
    <name type="common">Water flea</name>
    <dbReference type="NCBI Taxonomy" id="6669"/>
    <lineage>
        <taxon>Eukaryota</taxon>
        <taxon>Metazoa</taxon>
        <taxon>Ecdysozoa</taxon>
        <taxon>Arthropoda</taxon>
        <taxon>Crustacea</taxon>
        <taxon>Branchiopoda</taxon>
        <taxon>Diplostraca</taxon>
        <taxon>Cladocera</taxon>
        <taxon>Anomopoda</taxon>
        <taxon>Daphniidae</taxon>
        <taxon>Daphnia</taxon>
    </lineage>
</organism>
<gene>
    <name evidence="3" type="ORF">DAPPUDRAFT_247981</name>
</gene>
<keyword evidence="2" id="KW-0732">Signal</keyword>
<evidence type="ECO:0000256" key="1">
    <source>
        <dbReference type="SAM" id="MobiDB-lite"/>
    </source>
</evidence>
<sequence length="165" mass="17930">MGKIVLGTLLAVMGTVMMSEAKWMTAATTLVTKKSGTVTDLASIYDRATKHHPAIGNNKRRHHTARLHANGWNMDSTTDQHPVNSSFLSSSTAPSSVAAEEEVDHLSQQHTSNKQETNIRPPSISQQTTNNAGRRKNLRVGNLICGLTPSLLLRKSAGTRSECKE</sequence>
<feature type="chain" id="PRO_5003237424" evidence="2">
    <location>
        <begin position="22"/>
        <end position="165"/>
    </location>
</feature>
<evidence type="ECO:0000256" key="2">
    <source>
        <dbReference type="SAM" id="SignalP"/>
    </source>
</evidence>
<feature type="signal peptide" evidence="2">
    <location>
        <begin position="1"/>
        <end position="21"/>
    </location>
</feature>
<feature type="compositionally biased region" description="Polar residues" evidence="1">
    <location>
        <begin position="74"/>
        <end position="84"/>
    </location>
</feature>
<evidence type="ECO:0000313" key="3">
    <source>
        <dbReference type="EMBL" id="EFX77220.1"/>
    </source>
</evidence>
<evidence type="ECO:0000313" key="4">
    <source>
        <dbReference type="Proteomes" id="UP000000305"/>
    </source>
</evidence>
<feature type="region of interest" description="Disordered" evidence="1">
    <location>
        <begin position="74"/>
        <end position="135"/>
    </location>
</feature>
<dbReference type="AlphaFoldDB" id="E9GTG5"/>
<feature type="compositionally biased region" description="Polar residues" evidence="1">
    <location>
        <begin position="106"/>
        <end position="132"/>
    </location>
</feature>
<proteinExistence type="predicted"/>
<accession>E9GTG5</accession>
<protein>
    <submittedName>
        <fullName evidence="3">Uncharacterized protein</fullName>
    </submittedName>
</protein>
<dbReference type="EMBL" id="GL732564">
    <property type="protein sequence ID" value="EFX77220.1"/>
    <property type="molecule type" value="Genomic_DNA"/>
</dbReference>
<dbReference type="HOGENOM" id="CLU_1612476_0_0_1"/>
<reference evidence="3 4" key="1">
    <citation type="journal article" date="2011" name="Science">
        <title>The ecoresponsive genome of Daphnia pulex.</title>
        <authorList>
            <person name="Colbourne J.K."/>
            <person name="Pfrender M.E."/>
            <person name="Gilbert D."/>
            <person name="Thomas W.K."/>
            <person name="Tucker A."/>
            <person name="Oakley T.H."/>
            <person name="Tokishita S."/>
            <person name="Aerts A."/>
            <person name="Arnold G.J."/>
            <person name="Basu M.K."/>
            <person name="Bauer D.J."/>
            <person name="Caceres C.E."/>
            <person name="Carmel L."/>
            <person name="Casola C."/>
            <person name="Choi J.H."/>
            <person name="Detter J.C."/>
            <person name="Dong Q."/>
            <person name="Dusheyko S."/>
            <person name="Eads B.D."/>
            <person name="Frohlich T."/>
            <person name="Geiler-Samerotte K.A."/>
            <person name="Gerlach D."/>
            <person name="Hatcher P."/>
            <person name="Jogdeo S."/>
            <person name="Krijgsveld J."/>
            <person name="Kriventseva E.V."/>
            <person name="Kultz D."/>
            <person name="Laforsch C."/>
            <person name="Lindquist E."/>
            <person name="Lopez J."/>
            <person name="Manak J.R."/>
            <person name="Muller J."/>
            <person name="Pangilinan J."/>
            <person name="Patwardhan R.P."/>
            <person name="Pitluck S."/>
            <person name="Pritham E.J."/>
            <person name="Rechtsteiner A."/>
            <person name="Rho M."/>
            <person name="Rogozin I.B."/>
            <person name="Sakarya O."/>
            <person name="Salamov A."/>
            <person name="Schaack S."/>
            <person name="Shapiro H."/>
            <person name="Shiga Y."/>
            <person name="Skalitzky C."/>
            <person name="Smith Z."/>
            <person name="Souvorov A."/>
            <person name="Sung W."/>
            <person name="Tang Z."/>
            <person name="Tsuchiya D."/>
            <person name="Tu H."/>
            <person name="Vos H."/>
            <person name="Wang M."/>
            <person name="Wolf Y.I."/>
            <person name="Yamagata H."/>
            <person name="Yamada T."/>
            <person name="Ye Y."/>
            <person name="Shaw J.R."/>
            <person name="Andrews J."/>
            <person name="Crease T.J."/>
            <person name="Tang H."/>
            <person name="Lucas S.M."/>
            <person name="Robertson H.M."/>
            <person name="Bork P."/>
            <person name="Koonin E.V."/>
            <person name="Zdobnov E.M."/>
            <person name="Grigoriev I.V."/>
            <person name="Lynch M."/>
            <person name="Boore J.L."/>
        </authorList>
    </citation>
    <scope>NUCLEOTIDE SEQUENCE [LARGE SCALE GENOMIC DNA]</scope>
</reference>
<name>E9GTG5_DAPPU</name>
<dbReference type="KEGG" id="dpx:DAPPUDRAFT_247981"/>
<dbReference type="Proteomes" id="UP000000305">
    <property type="component" value="Unassembled WGS sequence"/>
</dbReference>